<keyword evidence="2" id="KW-1185">Reference proteome</keyword>
<evidence type="ECO:0000313" key="1">
    <source>
        <dbReference type="EMBL" id="CAK9270971.1"/>
    </source>
</evidence>
<evidence type="ECO:0000313" key="2">
    <source>
        <dbReference type="Proteomes" id="UP001497444"/>
    </source>
</evidence>
<proteinExistence type="predicted"/>
<reference evidence="1" key="1">
    <citation type="submission" date="2024-02" db="EMBL/GenBank/DDBJ databases">
        <authorList>
            <consortium name="ELIXIR-Norway"/>
            <consortium name="Elixir Norway"/>
        </authorList>
    </citation>
    <scope>NUCLEOTIDE SEQUENCE</scope>
</reference>
<sequence length="145" mass="15747">MSDYKPTRGSISTLHAAESADNVLERAQNAHYAKCSTTGLLAYLCLPDAVLSLSAYRARFAEAPRLLSRVRHSRGMMEMAYICSNQSSCMLLCGGCSESMTSKLRPSFPSVVVQRVLNGKRKTSVARPYLASLDTSHQSLGTNAP</sequence>
<dbReference type="Proteomes" id="UP001497444">
    <property type="component" value="Chromosome 3"/>
</dbReference>
<dbReference type="EMBL" id="OZ020098">
    <property type="protein sequence ID" value="CAK9270971.1"/>
    <property type="molecule type" value="Genomic_DNA"/>
</dbReference>
<gene>
    <name evidence="1" type="ORF">CSSPJE1EN1_LOCUS16449</name>
</gene>
<name>A0ABP0WYY1_9BRYO</name>
<organism evidence="1 2">
    <name type="scientific">Sphagnum jensenii</name>
    <dbReference type="NCBI Taxonomy" id="128206"/>
    <lineage>
        <taxon>Eukaryota</taxon>
        <taxon>Viridiplantae</taxon>
        <taxon>Streptophyta</taxon>
        <taxon>Embryophyta</taxon>
        <taxon>Bryophyta</taxon>
        <taxon>Sphagnophytina</taxon>
        <taxon>Sphagnopsida</taxon>
        <taxon>Sphagnales</taxon>
        <taxon>Sphagnaceae</taxon>
        <taxon>Sphagnum</taxon>
    </lineage>
</organism>
<protein>
    <submittedName>
        <fullName evidence="1">Uncharacterized protein</fullName>
    </submittedName>
</protein>
<accession>A0ABP0WYY1</accession>